<feature type="region of interest" description="Disordered" evidence="1">
    <location>
        <begin position="269"/>
        <end position="307"/>
    </location>
</feature>
<feature type="region of interest" description="Disordered" evidence="1">
    <location>
        <begin position="215"/>
        <end position="244"/>
    </location>
</feature>
<keyword evidence="3" id="KW-1185">Reference proteome</keyword>
<accession>A0A7J6LMP5</accession>
<feature type="region of interest" description="Disordered" evidence="1">
    <location>
        <begin position="649"/>
        <end position="704"/>
    </location>
</feature>
<feature type="compositionally biased region" description="Polar residues" evidence="1">
    <location>
        <begin position="566"/>
        <end position="585"/>
    </location>
</feature>
<feature type="compositionally biased region" description="Polar residues" evidence="1">
    <location>
        <begin position="219"/>
        <end position="244"/>
    </location>
</feature>
<feature type="compositionally biased region" description="Low complexity" evidence="1">
    <location>
        <begin position="458"/>
        <end position="468"/>
    </location>
</feature>
<reference evidence="2 3" key="1">
    <citation type="submission" date="2020-04" db="EMBL/GenBank/DDBJ databases">
        <title>Perkinsus chesapeaki whole genome sequence.</title>
        <authorList>
            <person name="Bogema D.R."/>
        </authorList>
    </citation>
    <scope>NUCLEOTIDE SEQUENCE [LARGE SCALE GENOMIC DNA]</scope>
    <source>
        <strain evidence="2">ATCC PRA-425</strain>
    </source>
</reference>
<sequence length="774" mass="84825">MSYKVTLLIVTAKAIRVDCFNLHPSLATLFASIYPRWMMSDDPLVCTITLPAQLSPIPENDKVKHKLFLDQEQRYSWNSQSQHWSEFVRAWRERCPEPKSSEAFRQWMDDTKKCYQLLCAGWQRRDSEESGFAVDICLPEEHCPANILSASTDLSLLRVSTDSAPTLPTVPLEASPMPIRRDSVARSSGMYTSLSAEFLADLESLADSIHSGLRPFQWPGSSPSTDAPGNSQDGENYSSGSNTSSEIGNTAVLFSPPLITSPTSADFQSYSSYPCEGEQSRQARPLRLSSGDLSISPSSTNSMSREVDGAERANISQLVDAIETADDSADGKRISGTPTKEDPDALQDESPILPQRTPLAEVEDIECESLVILGASFGSGSGPLSSSSGRRNGGLDYMLHRTPLESISEELEAEEAAADHADVIRQESNSFPLNRGFTPAKERSHDEVMVVRVNSAFSSAGSSPFGASEEARSETADPDGESIPGSGNKNRLSERELFPASNESLESADSIHNVDISAPLSASSHSLQDGCVGGDTEVSRVGASKRNSGVLEVDIEIAERCTDSEYMTPTSGQQSPVEEVNLSSGDRTDANSVACHSVDQEHAGLLYSDSAHGEQVGHSADLSGIEIRADHGGSNEKEPLGLRCWFTRFRSPSPPHSQPDESRPAPGHRRSRSADLTNARCSRVVHDRSGHSWKQSQFSTTSRRGANMLTTEERELLRIREERENLRNQMLRNQRFAAKIYNGTRPAPLVRERRPIFTRSKNVIKEPAVRNFRF</sequence>
<feature type="region of interest" description="Disordered" evidence="1">
    <location>
        <begin position="322"/>
        <end position="350"/>
    </location>
</feature>
<proteinExistence type="predicted"/>
<evidence type="ECO:0000313" key="3">
    <source>
        <dbReference type="Proteomes" id="UP000591131"/>
    </source>
</evidence>
<comment type="caution">
    <text evidence="2">The sequence shown here is derived from an EMBL/GenBank/DDBJ whole genome shotgun (WGS) entry which is preliminary data.</text>
</comment>
<feature type="compositionally biased region" description="Low complexity" evidence="1">
    <location>
        <begin position="289"/>
        <end position="299"/>
    </location>
</feature>
<protein>
    <submittedName>
        <fullName evidence="2">Uncharacterized protein</fullName>
    </submittedName>
</protein>
<feature type="compositionally biased region" description="Basic and acidic residues" evidence="1">
    <location>
        <begin position="329"/>
        <end position="343"/>
    </location>
</feature>
<dbReference type="Proteomes" id="UP000591131">
    <property type="component" value="Unassembled WGS sequence"/>
</dbReference>
<evidence type="ECO:0000256" key="1">
    <source>
        <dbReference type="SAM" id="MobiDB-lite"/>
    </source>
</evidence>
<gene>
    <name evidence="2" type="ORF">FOL47_007101</name>
</gene>
<feature type="compositionally biased region" description="Polar residues" evidence="1">
    <location>
        <begin position="692"/>
        <end position="704"/>
    </location>
</feature>
<organism evidence="2 3">
    <name type="scientific">Perkinsus chesapeaki</name>
    <name type="common">Clam parasite</name>
    <name type="synonym">Perkinsus andrewsi</name>
    <dbReference type="NCBI Taxonomy" id="330153"/>
    <lineage>
        <taxon>Eukaryota</taxon>
        <taxon>Sar</taxon>
        <taxon>Alveolata</taxon>
        <taxon>Perkinsozoa</taxon>
        <taxon>Perkinsea</taxon>
        <taxon>Perkinsida</taxon>
        <taxon>Perkinsidae</taxon>
        <taxon>Perkinsus</taxon>
    </lineage>
</organism>
<dbReference type="AlphaFoldDB" id="A0A7J6LMP5"/>
<evidence type="ECO:0000313" key="2">
    <source>
        <dbReference type="EMBL" id="KAF4660538.1"/>
    </source>
</evidence>
<dbReference type="EMBL" id="JAAPAO010000409">
    <property type="protein sequence ID" value="KAF4660538.1"/>
    <property type="molecule type" value="Genomic_DNA"/>
</dbReference>
<feature type="region of interest" description="Disordered" evidence="1">
    <location>
        <begin position="566"/>
        <end position="587"/>
    </location>
</feature>
<name>A0A7J6LMP5_PERCH</name>
<dbReference type="OrthoDB" id="10434203at2759"/>
<feature type="region of interest" description="Disordered" evidence="1">
    <location>
        <begin position="458"/>
        <end position="493"/>
    </location>
</feature>